<reference evidence="2 3" key="1">
    <citation type="submission" date="2017-09" db="EMBL/GenBank/DDBJ databases">
        <title>Depth-based differentiation of microbial function through sediment-hosted aquifers and enrichment of novel symbionts in the deep terrestrial subsurface.</title>
        <authorList>
            <person name="Probst A.J."/>
            <person name="Ladd B."/>
            <person name="Jarett J.K."/>
            <person name="Geller-Mcgrath D.E."/>
            <person name="Sieber C.M."/>
            <person name="Emerson J.B."/>
            <person name="Anantharaman K."/>
            <person name="Thomas B.C."/>
            <person name="Malmstrom R."/>
            <person name="Stieglmeier M."/>
            <person name="Klingl A."/>
            <person name="Woyke T."/>
            <person name="Ryan C.M."/>
            <person name="Banfield J.F."/>
        </authorList>
    </citation>
    <scope>NUCLEOTIDE SEQUENCE [LARGE SCALE GENOMIC DNA]</scope>
    <source>
        <strain evidence="2">CG23_combo_of_CG06-09_8_20_14_all_39_17</strain>
    </source>
</reference>
<dbReference type="AlphaFoldDB" id="A0A2G9YU01"/>
<evidence type="ECO:0000313" key="3">
    <source>
        <dbReference type="Proteomes" id="UP000229976"/>
    </source>
</evidence>
<evidence type="ECO:0000313" key="2">
    <source>
        <dbReference type="EMBL" id="PIP22734.1"/>
    </source>
</evidence>
<name>A0A2G9YU01_9BACT</name>
<gene>
    <name evidence="2" type="ORF">COX37_02390</name>
</gene>
<dbReference type="Proteomes" id="UP000229976">
    <property type="component" value="Unassembled WGS sequence"/>
</dbReference>
<feature type="transmembrane region" description="Helical" evidence="1">
    <location>
        <begin position="23"/>
        <end position="42"/>
    </location>
</feature>
<dbReference type="EMBL" id="PCRO01000030">
    <property type="protein sequence ID" value="PIP22734.1"/>
    <property type="molecule type" value="Genomic_DNA"/>
</dbReference>
<protein>
    <submittedName>
        <fullName evidence="2">Uncharacterized protein</fullName>
    </submittedName>
</protein>
<feature type="transmembrane region" description="Helical" evidence="1">
    <location>
        <begin position="48"/>
        <end position="77"/>
    </location>
</feature>
<keyword evidence="1" id="KW-0472">Membrane</keyword>
<comment type="caution">
    <text evidence="2">The sequence shown here is derived from an EMBL/GenBank/DDBJ whole genome shotgun (WGS) entry which is preliminary data.</text>
</comment>
<evidence type="ECO:0000256" key="1">
    <source>
        <dbReference type="SAM" id="Phobius"/>
    </source>
</evidence>
<proteinExistence type="predicted"/>
<organism evidence="2 3">
    <name type="scientific">Candidatus Nealsonbacteria bacterium CG23_combo_of_CG06-09_8_20_14_all_39_17</name>
    <dbReference type="NCBI Taxonomy" id="1974722"/>
    <lineage>
        <taxon>Bacteria</taxon>
        <taxon>Candidatus Nealsoniibacteriota</taxon>
    </lineage>
</organism>
<keyword evidence="1" id="KW-1133">Transmembrane helix</keyword>
<sequence>MDIKLQKFEKNFSLPRTIKGNPTLYLILLFISLAIVIFFVLRGEIREFSLTGFICLFIFPLSLTMVSLYLGSFRIIIYDDRLKYKKFRVKEKEIFFSEIRRLDIENYVSRGDKFPAKNGLYLNIYTKEALFMIYACFSRKDLTFLVNVISSKVPSMEINEFASQVKEGRFEGITLSTFGQFLDSGFTNRRSGK</sequence>
<keyword evidence="1" id="KW-0812">Transmembrane</keyword>
<accession>A0A2G9YU01</accession>